<evidence type="ECO:0000313" key="2">
    <source>
        <dbReference type="Proteomes" id="UP000799421"/>
    </source>
</evidence>
<dbReference type="AlphaFoldDB" id="A0A6A7BXU2"/>
<accession>A0A6A7BXU2</accession>
<protein>
    <submittedName>
        <fullName evidence="1">Uncharacterized protein</fullName>
    </submittedName>
</protein>
<proteinExistence type="predicted"/>
<reference evidence="1" key="1">
    <citation type="journal article" date="2020" name="Stud. Mycol.">
        <title>101 Dothideomycetes genomes: a test case for predicting lifestyles and emergence of pathogens.</title>
        <authorList>
            <person name="Haridas S."/>
            <person name="Albert R."/>
            <person name="Binder M."/>
            <person name="Bloem J."/>
            <person name="Labutti K."/>
            <person name="Salamov A."/>
            <person name="Andreopoulos B."/>
            <person name="Baker S."/>
            <person name="Barry K."/>
            <person name="Bills G."/>
            <person name="Bluhm B."/>
            <person name="Cannon C."/>
            <person name="Castanera R."/>
            <person name="Culley D."/>
            <person name="Daum C."/>
            <person name="Ezra D."/>
            <person name="Gonzalez J."/>
            <person name="Henrissat B."/>
            <person name="Kuo A."/>
            <person name="Liang C."/>
            <person name="Lipzen A."/>
            <person name="Lutzoni F."/>
            <person name="Magnuson J."/>
            <person name="Mondo S."/>
            <person name="Nolan M."/>
            <person name="Ohm R."/>
            <person name="Pangilinan J."/>
            <person name="Park H.-J."/>
            <person name="Ramirez L."/>
            <person name="Alfaro M."/>
            <person name="Sun H."/>
            <person name="Tritt A."/>
            <person name="Yoshinaga Y."/>
            <person name="Zwiers L.-H."/>
            <person name="Turgeon B."/>
            <person name="Goodwin S."/>
            <person name="Spatafora J."/>
            <person name="Crous P."/>
            <person name="Grigoriev I."/>
        </authorList>
    </citation>
    <scope>NUCLEOTIDE SEQUENCE</scope>
    <source>
        <strain evidence="1">CBS 480.64</strain>
    </source>
</reference>
<keyword evidence="2" id="KW-1185">Reference proteome</keyword>
<gene>
    <name evidence="1" type="ORF">K470DRAFT_78732</name>
</gene>
<organism evidence="1 2">
    <name type="scientific">Piedraia hortae CBS 480.64</name>
    <dbReference type="NCBI Taxonomy" id="1314780"/>
    <lineage>
        <taxon>Eukaryota</taxon>
        <taxon>Fungi</taxon>
        <taxon>Dikarya</taxon>
        <taxon>Ascomycota</taxon>
        <taxon>Pezizomycotina</taxon>
        <taxon>Dothideomycetes</taxon>
        <taxon>Dothideomycetidae</taxon>
        <taxon>Capnodiales</taxon>
        <taxon>Piedraiaceae</taxon>
        <taxon>Piedraia</taxon>
    </lineage>
</organism>
<evidence type="ECO:0000313" key="1">
    <source>
        <dbReference type="EMBL" id="KAF2860050.1"/>
    </source>
</evidence>
<dbReference type="Proteomes" id="UP000799421">
    <property type="component" value="Unassembled WGS sequence"/>
</dbReference>
<name>A0A6A7BXU2_9PEZI</name>
<dbReference type="EMBL" id="MU005985">
    <property type="protein sequence ID" value="KAF2860050.1"/>
    <property type="molecule type" value="Genomic_DNA"/>
</dbReference>
<sequence>MSIMDRFRTRRLICGAVLWGTLCPITCAAGPAALLLQDETGLSRGKEDTSLAPLSWGSCPVEWEEERRNLEPIVLLHLACAPGRDAVGGDRRSGRRVKEWACVGVSACAGCNPAPFNAH</sequence>